<organism evidence="1 2">
    <name type="scientific">Dimorphilus gyrociliatus</name>
    <dbReference type="NCBI Taxonomy" id="2664684"/>
    <lineage>
        <taxon>Eukaryota</taxon>
        <taxon>Metazoa</taxon>
        <taxon>Spiralia</taxon>
        <taxon>Lophotrochozoa</taxon>
        <taxon>Annelida</taxon>
        <taxon>Polychaeta</taxon>
        <taxon>Polychaeta incertae sedis</taxon>
        <taxon>Dinophilidae</taxon>
        <taxon>Dimorphilus</taxon>
    </lineage>
</organism>
<dbReference type="OrthoDB" id="185373at2759"/>
<dbReference type="AlphaFoldDB" id="A0A7I8W1K7"/>
<dbReference type="GO" id="GO:0005739">
    <property type="term" value="C:mitochondrion"/>
    <property type="evidence" value="ECO:0007669"/>
    <property type="project" value="InterPro"/>
</dbReference>
<dbReference type="InterPro" id="IPR037387">
    <property type="entry name" value="PTCD3"/>
</dbReference>
<reference evidence="1 2" key="1">
    <citation type="submission" date="2020-08" db="EMBL/GenBank/DDBJ databases">
        <authorList>
            <person name="Hejnol A."/>
        </authorList>
    </citation>
    <scope>NUCLEOTIDE SEQUENCE [LARGE SCALE GENOMIC DNA]</scope>
</reference>
<name>A0A7I8W1K7_9ANNE</name>
<sequence length="255" mass="29541">MTKAYESKDLESAYKIDKLLNLEKNYKFLNDGLSEMIYYSNFLKLICLFEQIDDVMKEYERVTPHAYTPTFSVMEEILKAIELNEGYHYVPKIWGDLILFNYSKRSDLIESLLNIAAKEKHEDGLQSLLVEMAESIVTKAEEDEANMRISRPMILTGGMIGHIMKIYTNANQYENASKMLEMYIAKANKISGFVSEEALLEIGGWYVSSKEIEKCFDVIKIMSDFGYQKVEKLRAQIQEKLDLTEDQKKILDDIV</sequence>
<dbReference type="EMBL" id="CAJFCJ010000017">
    <property type="protein sequence ID" value="CAD5122416.1"/>
    <property type="molecule type" value="Genomic_DNA"/>
</dbReference>
<evidence type="ECO:0000313" key="1">
    <source>
        <dbReference type="EMBL" id="CAD5122416.1"/>
    </source>
</evidence>
<dbReference type="PANTHER" id="PTHR16276">
    <property type="entry name" value="PENTATRICOPEPTIDE REPEAT DOMAIN-CONTAINING PROTEIN 3"/>
    <property type="match status" value="1"/>
</dbReference>
<proteinExistence type="predicted"/>
<keyword evidence="2" id="KW-1185">Reference proteome</keyword>
<gene>
    <name evidence="1" type="ORF">DGYR_LOCUS10229</name>
</gene>
<comment type="caution">
    <text evidence="1">The sequence shown here is derived from an EMBL/GenBank/DDBJ whole genome shotgun (WGS) entry which is preliminary data.</text>
</comment>
<protein>
    <submittedName>
        <fullName evidence="1">DgyrCDS10844</fullName>
    </submittedName>
</protein>
<dbReference type="GO" id="GO:0043024">
    <property type="term" value="F:ribosomal small subunit binding"/>
    <property type="evidence" value="ECO:0007669"/>
    <property type="project" value="InterPro"/>
</dbReference>
<dbReference type="GO" id="GO:0019843">
    <property type="term" value="F:rRNA binding"/>
    <property type="evidence" value="ECO:0007669"/>
    <property type="project" value="InterPro"/>
</dbReference>
<dbReference type="GO" id="GO:0032543">
    <property type="term" value="P:mitochondrial translation"/>
    <property type="evidence" value="ECO:0007669"/>
    <property type="project" value="InterPro"/>
</dbReference>
<accession>A0A7I8W1K7</accession>
<dbReference type="PANTHER" id="PTHR16276:SF1">
    <property type="entry name" value="SMALL RIBOSOMAL SUBUNIT PROTEIN MS39"/>
    <property type="match status" value="1"/>
</dbReference>
<evidence type="ECO:0000313" key="2">
    <source>
        <dbReference type="Proteomes" id="UP000549394"/>
    </source>
</evidence>
<dbReference type="Proteomes" id="UP000549394">
    <property type="component" value="Unassembled WGS sequence"/>
</dbReference>